<dbReference type="AlphaFoldDB" id="A0A419QZL1"/>
<name>A0A419QZL1_9SPHN</name>
<dbReference type="RefSeq" id="WP_120111145.1">
    <property type="nucleotide sequence ID" value="NZ_RAHJ01000020.1"/>
</dbReference>
<organism evidence="1 2">
    <name type="scientific">Tsuneonella suprasediminis</name>
    <dbReference type="NCBI Taxonomy" id="2306996"/>
    <lineage>
        <taxon>Bacteria</taxon>
        <taxon>Pseudomonadati</taxon>
        <taxon>Pseudomonadota</taxon>
        <taxon>Alphaproteobacteria</taxon>
        <taxon>Sphingomonadales</taxon>
        <taxon>Erythrobacteraceae</taxon>
        <taxon>Tsuneonella</taxon>
    </lineage>
</organism>
<evidence type="ECO:0000313" key="2">
    <source>
        <dbReference type="Proteomes" id="UP000284322"/>
    </source>
</evidence>
<comment type="caution">
    <text evidence="1">The sequence shown here is derived from an EMBL/GenBank/DDBJ whole genome shotgun (WGS) entry which is preliminary data.</text>
</comment>
<keyword evidence="2" id="KW-1185">Reference proteome</keyword>
<accession>A0A419QZL1</accession>
<reference evidence="1 2" key="1">
    <citation type="submission" date="2018-09" db="EMBL/GenBank/DDBJ databases">
        <title>Altererythrobacter sp.Ery1 and Ery12, the genome sequencing of novel strains in genus Alterythrobacter.</title>
        <authorList>
            <person name="Cheng H."/>
            <person name="Wu Y.-H."/>
            <person name="Fang C."/>
            <person name="Xu X.-W."/>
        </authorList>
    </citation>
    <scope>NUCLEOTIDE SEQUENCE [LARGE SCALE GENOMIC DNA]</scope>
    <source>
        <strain evidence="1 2">Ery12</strain>
    </source>
</reference>
<sequence length="151" mass="16837">MNPEHLENITSKVINCGFHIHCELGPGLLESAYEAIMEAAIRQAGLEVERQVSVPLKYRGVSVDHAFRIDLLVERTLIVELKSIERLAPVHGKQVLTYLRLMDLPLGLLMNFGQATFKEGLRRVANNYFGPFGGLGDGLGSHEDTKAQRRL</sequence>
<protein>
    <submittedName>
        <fullName evidence="1">GxxExxY protein</fullName>
    </submittedName>
</protein>
<evidence type="ECO:0000313" key="1">
    <source>
        <dbReference type="EMBL" id="RJX66376.1"/>
    </source>
</evidence>
<proteinExistence type="predicted"/>
<gene>
    <name evidence="1" type="ORF">D6858_12735</name>
</gene>
<dbReference type="OrthoDB" id="9806869at2"/>
<dbReference type="Pfam" id="PF13366">
    <property type="entry name" value="PDDEXK_3"/>
    <property type="match status" value="1"/>
</dbReference>
<dbReference type="NCBIfam" id="TIGR04256">
    <property type="entry name" value="GxxExxY"/>
    <property type="match status" value="1"/>
</dbReference>
<dbReference type="InterPro" id="IPR026350">
    <property type="entry name" value="GxxExxY"/>
</dbReference>
<dbReference type="Proteomes" id="UP000284322">
    <property type="component" value="Unassembled WGS sequence"/>
</dbReference>
<dbReference type="EMBL" id="RAHJ01000020">
    <property type="protein sequence ID" value="RJX66376.1"/>
    <property type="molecule type" value="Genomic_DNA"/>
</dbReference>